<keyword evidence="3" id="KW-1185">Reference proteome</keyword>
<organism evidence="2 3">
    <name type="scientific">Desmophyllum pertusum</name>
    <dbReference type="NCBI Taxonomy" id="174260"/>
    <lineage>
        <taxon>Eukaryota</taxon>
        <taxon>Metazoa</taxon>
        <taxon>Cnidaria</taxon>
        <taxon>Anthozoa</taxon>
        <taxon>Hexacorallia</taxon>
        <taxon>Scleractinia</taxon>
        <taxon>Caryophylliina</taxon>
        <taxon>Caryophylliidae</taxon>
        <taxon>Desmophyllum</taxon>
    </lineage>
</organism>
<proteinExistence type="predicted"/>
<dbReference type="AlphaFoldDB" id="A0A9X0CQZ6"/>
<evidence type="ECO:0000313" key="3">
    <source>
        <dbReference type="Proteomes" id="UP001163046"/>
    </source>
</evidence>
<accession>A0A9X0CQZ6</accession>
<comment type="caution">
    <text evidence="2">The sequence shown here is derived from an EMBL/GenBank/DDBJ whole genome shotgun (WGS) entry which is preliminary data.</text>
</comment>
<keyword evidence="1" id="KW-0812">Transmembrane</keyword>
<keyword evidence="1" id="KW-1133">Transmembrane helix</keyword>
<dbReference type="Proteomes" id="UP001163046">
    <property type="component" value="Unassembled WGS sequence"/>
</dbReference>
<keyword evidence="1" id="KW-0472">Membrane</keyword>
<sequence length="116" mass="13580">MSSLAIDFDFHYKTTSLIQLDPLSLLAIFVVVAIIVVTRRYRRVLKPLNDERFNEDSSCSYRKPVPVENEDDNYNISACGMSRTALLTELREIKIDNKDQQSICEDYKHLWRETIH</sequence>
<reference evidence="2" key="1">
    <citation type="submission" date="2023-01" db="EMBL/GenBank/DDBJ databases">
        <title>Genome assembly of the deep-sea coral Lophelia pertusa.</title>
        <authorList>
            <person name="Herrera S."/>
            <person name="Cordes E."/>
        </authorList>
    </citation>
    <scope>NUCLEOTIDE SEQUENCE</scope>
    <source>
        <strain evidence="2">USNM1676648</strain>
        <tissue evidence="2">Polyp</tissue>
    </source>
</reference>
<gene>
    <name evidence="2" type="ORF">OS493_019680</name>
</gene>
<feature type="transmembrane region" description="Helical" evidence="1">
    <location>
        <begin position="20"/>
        <end position="38"/>
    </location>
</feature>
<evidence type="ECO:0000313" key="2">
    <source>
        <dbReference type="EMBL" id="KAJ7372236.1"/>
    </source>
</evidence>
<dbReference type="EMBL" id="MU826837">
    <property type="protein sequence ID" value="KAJ7372236.1"/>
    <property type="molecule type" value="Genomic_DNA"/>
</dbReference>
<name>A0A9X0CQZ6_9CNID</name>
<protein>
    <submittedName>
        <fullName evidence="2">Uncharacterized protein</fullName>
    </submittedName>
</protein>
<evidence type="ECO:0000256" key="1">
    <source>
        <dbReference type="SAM" id="Phobius"/>
    </source>
</evidence>